<name>A0A2Z6M2I7_TRISU</name>
<gene>
    <name evidence="1" type="ORF">TSUD_73320</name>
</gene>
<dbReference type="Proteomes" id="UP000242715">
    <property type="component" value="Unassembled WGS sequence"/>
</dbReference>
<organism evidence="1 2">
    <name type="scientific">Trifolium subterraneum</name>
    <name type="common">Subterranean clover</name>
    <dbReference type="NCBI Taxonomy" id="3900"/>
    <lineage>
        <taxon>Eukaryota</taxon>
        <taxon>Viridiplantae</taxon>
        <taxon>Streptophyta</taxon>
        <taxon>Embryophyta</taxon>
        <taxon>Tracheophyta</taxon>
        <taxon>Spermatophyta</taxon>
        <taxon>Magnoliopsida</taxon>
        <taxon>eudicotyledons</taxon>
        <taxon>Gunneridae</taxon>
        <taxon>Pentapetalae</taxon>
        <taxon>rosids</taxon>
        <taxon>fabids</taxon>
        <taxon>Fabales</taxon>
        <taxon>Fabaceae</taxon>
        <taxon>Papilionoideae</taxon>
        <taxon>50 kb inversion clade</taxon>
        <taxon>NPAAA clade</taxon>
        <taxon>Hologalegina</taxon>
        <taxon>IRL clade</taxon>
        <taxon>Trifolieae</taxon>
        <taxon>Trifolium</taxon>
    </lineage>
</organism>
<dbReference type="AlphaFoldDB" id="A0A2Z6M2I7"/>
<proteinExistence type="predicted"/>
<evidence type="ECO:0000313" key="1">
    <source>
        <dbReference type="EMBL" id="GAU12845.1"/>
    </source>
</evidence>
<keyword evidence="2" id="KW-1185">Reference proteome</keyword>
<evidence type="ECO:0000313" key="2">
    <source>
        <dbReference type="Proteomes" id="UP000242715"/>
    </source>
</evidence>
<accession>A0A2Z6M2I7</accession>
<protein>
    <submittedName>
        <fullName evidence="1">Uncharacterized protein</fullName>
    </submittedName>
</protein>
<reference evidence="2" key="1">
    <citation type="journal article" date="2017" name="Front. Plant Sci.">
        <title>Climate Clever Clovers: New Paradigm to Reduce the Environmental Footprint of Ruminants by Breeding Low Methanogenic Forages Utilizing Haplotype Variation.</title>
        <authorList>
            <person name="Kaur P."/>
            <person name="Appels R."/>
            <person name="Bayer P.E."/>
            <person name="Keeble-Gagnere G."/>
            <person name="Wang J."/>
            <person name="Hirakawa H."/>
            <person name="Shirasawa K."/>
            <person name="Vercoe P."/>
            <person name="Stefanova K."/>
            <person name="Durmic Z."/>
            <person name="Nichols P."/>
            <person name="Revell C."/>
            <person name="Isobe S.N."/>
            <person name="Edwards D."/>
            <person name="Erskine W."/>
        </authorList>
    </citation>
    <scope>NUCLEOTIDE SEQUENCE [LARGE SCALE GENOMIC DNA]</scope>
    <source>
        <strain evidence="2">cv. Daliak</strain>
    </source>
</reference>
<dbReference type="EMBL" id="DF973126">
    <property type="protein sequence ID" value="GAU12845.1"/>
    <property type="molecule type" value="Genomic_DNA"/>
</dbReference>
<sequence length="88" mass="10233">MQKFKRDFFSWCTECNQEKKDKQDKLLSEYETTEMEECGSDINICHLASNTAPPVQAVLANCYYQGYHFLHHLNGRGTLERREGKVTA</sequence>